<gene>
    <name evidence="1" type="ORF">BCR34DRAFT_618713</name>
</gene>
<evidence type="ECO:0000313" key="2">
    <source>
        <dbReference type="Proteomes" id="UP000193144"/>
    </source>
</evidence>
<accession>A0A1Y1YPX3</accession>
<protein>
    <submittedName>
        <fullName evidence="1">Uncharacterized protein</fullName>
    </submittedName>
</protein>
<proteinExistence type="predicted"/>
<evidence type="ECO:0000313" key="1">
    <source>
        <dbReference type="EMBL" id="ORY00091.1"/>
    </source>
</evidence>
<sequence>MPQFSRPVQTYHCRATIQSRGDNLQPTDTMVSNPQYPLTPEEAQLFQLLRKYQSILHLPLFLTNPPCLHFPFMGDDDAAAARESEKMRAVLQAAIVPRPQLPATDKVVLHAMSAFTGVTFSMGGMVDGLAKGGIAISTAMDVISESRLVLVLYSRWSSQPDEGCAPIVVDTMEVPQAKKPQAKAMVYIKASRKAKVAVGGVVKVK</sequence>
<feature type="non-terminal residue" evidence="1">
    <location>
        <position position="205"/>
    </location>
</feature>
<reference evidence="1 2" key="1">
    <citation type="submission" date="2016-07" db="EMBL/GenBank/DDBJ databases">
        <title>Pervasive Adenine N6-methylation of Active Genes in Fungi.</title>
        <authorList>
            <consortium name="DOE Joint Genome Institute"/>
            <person name="Mondo S.J."/>
            <person name="Dannebaum R.O."/>
            <person name="Kuo R.C."/>
            <person name="Labutti K."/>
            <person name="Haridas S."/>
            <person name="Kuo A."/>
            <person name="Salamov A."/>
            <person name="Ahrendt S.R."/>
            <person name="Lipzen A."/>
            <person name="Sullivan W."/>
            <person name="Andreopoulos W.B."/>
            <person name="Clum A."/>
            <person name="Lindquist E."/>
            <person name="Daum C."/>
            <person name="Ramamoorthy G.K."/>
            <person name="Gryganskyi A."/>
            <person name="Culley D."/>
            <person name="Magnuson J.K."/>
            <person name="James T.Y."/>
            <person name="O'Malley M.A."/>
            <person name="Stajich J.E."/>
            <person name="Spatafora J.W."/>
            <person name="Visel A."/>
            <person name="Grigoriev I.V."/>
        </authorList>
    </citation>
    <scope>NUCLEOTIDE SEQUENCE [LARGE SCALE GENOMIC DNA]</scope>
    <source>
        <strain evidence="1 2">CBS 115471</strain>
    </source>
</reference>
<dbReference type="EMBL" id="MCFA01000188">
    <property type="protein sequence ID" value="ORY00091.1"/>
    <property type="molecule type" value="Genomic_DNA"/>
</dbReference>
<dbReference type="AlphaFoldDB" id="A0A1Y1YPX3"/>
<comment type="caution">
    <text evidence="1">The sequence shown here is derived from an EMBL/GenBank/DDBJ whole genome shotgun (WGS) entry which is preliminary data.</text>
</comment>
<keyword evidence="2" id="KW-1185">Reference proteome</keyword>
<organism evidence="1 2">
    <name type="scientific">Clohesyomyces aquaticus</name>
    <dbReference type="NCBI Taxonomy" id="1231657"/>
    <lineage>
        <taxon>Eukaryota</taxon>
        <taxon>Fungi</taxon>
        <taxon>Dikarya</taxon>
        <taxon>Ascomycota</taxon>
        <taxon>Pezizomycotina</taxon>
        <taxon>Dothideomycetes</taxon>
        <taxon>Pleosporomycetidae</taxon>
        <taxon>Pleosporales</taxon>
        <taxon>Lindgomycetaceae</taxon>
        <taxon>Clohesyomyces</taxon>
    </lineage>
</organism>
<dbReference type="Proteomes" id="UP000193144">
    <property type="component" value="Unassembled WGS sequence"/>
</dbReference>
<name>A0A1Y1YPX3_9PLEO</name>